<sequence length="305" mass="34860">MNRELLFRFFENNTSIQEEKLIRHWVEQSEENHQFLLSERLAYNIMLLAGSADSVKKITVTKFSPWKWGIAASILILISIGSIFYFNKPTNSVKYSTIIVPPGQIVNVILADSTRVWLNANTSLKYPTEFLEKNRMVYLDGEAFFDVSKNKEKPFIVKTKVGDILVTGTRFNIDAFAKDNTFETSLFEGGVELYQNDQKIASLKPNQKSTFIDGKIIISTIDGEDDYLWRDGIFAFKDKNLAEILPSLSKSFNVKISIQSKNLSSNTFSGKFKLNDGVDYALQTLQRSVKFTYQKDEKTGNIYIK</sequence>
<feature type="domain" description="Protein FecR C-terminal" evidence="3">
    <location>
        <begin position="234"/>
        <end position="299"/>
    </location>
</feature>
<dbReference type="PANTHER" id="PTHR30273">
    <property type="entry name" value="PERIPLASMIC SIGNAL SENSOR AND SIGMA FACTOR ACTIVATOR FECR-RELATED"/>
    <property type="match status" value="1"/>
</dbReference>
<organism evidence="4 5">
    <name type="scientific">Pedobacter cryotolerans</name>
    <dbReference type="NCBI Taxonomy" id="2571270"/>
    <lineage>
        <taxon>Bacteria</taxon>
        <taxon>Pseudomonadati</taxon>
        <taxon>Bacteroidota</taxon>
        <taxon>Sphingobacteriia</taxon>
        <taxon>Sphingobacteriales</taxon>
        <taxon>Sphingobacteriaceae</taxon>
        <taxon>Pedobacter</taxon>
    </lineage>
</organism>
<dbReference type="GO" id="GO:0016989">
    <property type="term" value="F:sigma factor antagonist activity"/>
    <property type="evidence" value="ECO:0007669"/>
    <property type="project" value="TreeGrafter"/>
</dbReference>
<comment type="caution">
    <text evidence="4">The sequence shown here is derived from an EMBL/GenBank/DDBJ whole genome shotgun (WGS) entry which is preliminary data.</text>
</comment>
<dbReference type="Proteomes" id="UP000310477">
    <property type="component" value="Unassembled WGS sequence"/>
</dbReference>
<evidence type="ECO:0000259" key="3">
    <source>
        <dbReference type="Pfam" id="PF16344"/>
    </source>
</evidence>
<dbReference type="InterPro" id="IPR006860">
    <property type="entry name" value="FecR"/>
</dbReference>
<dbReference type="Gene3D" id="2.60.120.1440">
    <property type="match status" value="1"/>
</dbReference>
<dbReference type="InterPro" id="IPR032508">
    <property type="entry name" value="FecR_C"/>
</dbReference>
<keyword evidence="1" id="KW-1133">Transmembrane helix</keyword>
<dbReference type="AlphaFoldDB" id="A0A4U1BXT5"/>
<dbReference type="Pfam" id="PF04773">
    <property type="entry name" value="FecR"/>
    <property type="match status" value="1"/>
</dbReference>
<reference evidence="4 5" key="1">
    <citation type="submission" date="2019-04" db="EMBL/GenBank/DDBJ databases">
        <title>Pedobacter sp. AR-2-6 sp. nov., isolated from Arctic soil.</title>
        <authorList>
            <person name="Dahal R.H."/>
            <person name="Kim D.-U."/>
        </authorList>
    </citation>
    <scope>NUCLEOTIDE SEQUENCE [LARGE SCALE GENOMIC DNA]</scope>
    <source>
        <strain evidence="4 5">AR-2-6</strain>
    </source>
</reference>
<keyword evidence="5" id="KW-1185">Reference proteome</keyword>
<evidence type="ECO:0000313" key="5">
    <source>
        <dbReference type="Proteomes" id="UP000310477"/>
    </source>
</evidence>
<feature type="transmembrane region" description="Helical" evidence="1">
    <location>
        <begin position="66"/>
        <end position="86"/>
    </location>
</feature>
<evidence type="ECO:0000259" key="2">
    <source>
        <dbReference type="Pfam" id="PF04773"/>
    </source>
</evidence>
<accession>A0A4U1BXT5</accession>
<keyword evidence="1" id="KW-0812">Transmembrane</keyword>
<protein>
    <submittedName>
        <fullName evidence="4">FecR family protein</fullName>
    </submittedName>
</protein>
<dbReference type="InterPro" id="IPR012373">
    <property type="entry name" value="Ferrdict_sens_TM"/>
</dbReference>
<gene>
    <name evidence="4" type="ORF">FA045_16715</name>
</gene>
<feature type="domain" description="FecR protein" evidence="2">
    <location>
        <begin position="97"/>
        <end position="192"/>
    </location>
</feature>
<evidence type="ECO:0000313" key="4">
    <source>
        <dbReference type="EMBL" id="TKB97201.1"/>
    </source>
</evidence>
<dbReference type="OrthoDB" id="697544at2"/>
<dbReference type="Gene3D" id="3.55.50.30">
    <property type="match status" value="1"/>
</dbReference>
<dbReference type="EMBL" id="SWBO01000013">
    <property type="protein sequence ID" value="TKB97201.1"/>
    <property type="molecule type" value="Genomic_DNA"/>
</dbReference>
<dbReference type="PANTHER" id="PTHR30273:SF2">
    <property type="entry name" value="PROTEIN FECR"/>
    <property type="match status" value="1"/>
</dbReference>
<name>A0A4U1BXT5_9SPHI</name>
<dbReference type="RefSeq" id="WP_136878235.1">
    <property type="nucleotide sequence ID" value="NZ_SWBO01000013.1"/>
</dbReference>
<dbReference type="Pfam" id="PF16344">
    <property type="entry name" value="FecR_C"/>
    <property type="match status" value="1"/>
</dbReference>
<dbReference type="PIRSF" id="PIRSF018266">
    <property type="entry name" value="FecR"/>
    <property type="match status" value="1"/>
</dbReference>
<proteinExistence type="predicted"/>
<evidence type="ECO:0000256" key="1">
    <source>
        <dbReference type="SAM" id="Phobius"/>
    </source>
</evidence>
<keyword evidence="1" id="KW-0472">Membrane</keyword>